<dbReference type="Pfam" id="PF14223">
    <property type="entry name" value="Retrotran_gag_2"/>
    <property type="match status" value="1"/>
</dbReference>
<dbReference type="AlphaFoldDB" id="A0AAE2BWV4"/>
<accession>A0AAE2BWV4</accession>
<dbReference type="EMBL" id="JACGWL010000006">
    <property type="protein sequence ID" value="KAK4400757.1"/>
    <property type="molecule type" value="Genomic_DNA"/>
</dbReference>
<organism evidence="1 2">
    <name type="scientific">Sesamum angolense</name>
    <dbReference type="NCBI Taxonomy" id="2727404"/>
    <lineage>
        <taxon>Eukaryota</taxon>
        <taxon>Viridiplantae</taxon>
        <taxon>Streptophyta</taxon>
        <taxon>Embryophyta</taxon>
        <taxon>Tracheophyta</taxon>
        <taxon>Spermatophyta</taxon>
        <taxon>Magnoliopsida</taxon>
        <taxon>eudicotyledons</taxon>
        <taxon>Gunneridae</taxon>
        <taxon>Pentapetalae</taxon>
        <taxon>asterids</taxon>
        <taxon>lamiids</taxon>
        <taxon>Lamiales</taxon>
        <taxon>Pedaliaceae</taxon>
        <taxon>Sesamum</taxon>
    </lineage>
</organism>
<sequence length="123" mass="13435">MTEGSSVQKHGIKMLSHKEKLEDLQAGLDNDTYIDVILESLPPSYDPFVVNYNINGLEKLTHELINMFVQYKATTKKFAPSMLIKEASASKAARKRAIGRGSDPGSSPVQVLASTILGIGCRL</sequence>
<keyword evidence="2" id="KW-1185">Reference proteome</keyword>
<protein>
    <submittedName>
        <fullName evidence="1">Uncharacterized protein</fullName>
    </submittedName>
</protein>
<dbReference type="Proteomes" id="UP001289374">
    <property type="component" value="Unassembled WGS sequence"/>
</dbReference>
<comment type="caution">
    <text evidence="1">The sequence shown here is derived from an EMBL/GenBank/DDBJ whole genome shotgun (WGS) entry which is preliminary data.</text>
</comment>
<evidence type="ECO:0000313" key="2">
    <source>
        <dbReference type="Proteomes" id="UP001289374"/>
    </source>
</evidence>
<reference evidence="1" key="2">
    <citation type="journal article" date="2024" name="Plant">
        <title>Genomic evolution and insights into agronomic trait innovations of Sesamum species.</title>
        <authorList>
            <person name="Miao H."/>
            <person name="Wang L."/>
            <person name="Qu L."/>
            <person name="Liu H."/>
            <person name="Sun Y."/>
            <person name="Le M."/>
            <person name="Wang Q."/>
            <person name="Wei S."/>
            <person name="Zheng Y."/>
            <person name="Lin W."/>
            <person name="Duan Y."/>
            <person name="Cao H."/>
            <person name="Xiong S."/>
            <person name="Wang X."/>
            <person name="Wei L."/>
            <person name="Li C."/>
            <person name="Ma Q."/>
            <person name="Ju M."/>
            <person name="Zhao R."/>
            <person name="Li G."/>
            <person name="Mu C."/>
            <person name="Tian Q."/>
            <person name="Mei H."/>
            <person name="Zhang T."/>
            <person name="Gao T."/>
            <person name="Zhang H."/>
        </authorList>
    </citation>
    <scope>NUCLEOTIDE SEQUENCE</scope>
    <source>
        <strain evidence="1">K16</strain>
    </source>
</reference>
<reference evidence="1" key="1">
    <citation type="submission" date="2020-06" db="EMBL/GenBank/DDBJ databases">
        <authorList>
            <person name="Li T."/>
            <person name="Hu X."/>
            <person name="Zhang T."/>
            <person name="Song X."/>
            <person name="Zhang H."/>
            <person name="Dai N."/>
            <person name="Sheng W."/>
            <person name="Hou X."/>
            <person name="Wei L."/>
        </authorList>
    </citation>
    <scope>NUCLEOTIDE SEQUENCE</scope>
    <source>
        <strain evidence="1">K16</strain>
        <tissue evidence="1">Leaf</tissue>
    </source>
</reference>
<gene>
    <name evidence="1" type="ORF">Sango_1181800</name>
</gene>
<name>A0AAE2BWV4_9LAMI</name>
<proteinExistence type="predicted"/>
<evidence type="ECO:0000313" key="1">
    <source>
        <dbReference type="EMBL" id="KAK4400757.1"/>
    </source>
</evidence>